<reference evidence="1" key="1">
    <citation type="journal article" date="2015" name="Nature">
        <title>Complex archaea that bridge the gap between prokaryotes and eukaryotes.</title>
        <authorList>
            <person name="Spang A."/>
            <person name="Saw J.H."/>
            <person name="Jorgensen S.L."/>
            <person name="Zaremba-Niedzwiedzka K."/>
            <person name="Martijn J."/>
            <person name="Lind A.E."/>
            <person name="van Eijk R."/>
            <person name="Schleper C."/>
            <person name="Guy L."/>
            <person name="Ettema T.J."/>
        </authorList>
    </citation>
    <scope>NUCLEOTIDE SEQUENCE</scope>
</reference>
<dbReference type="AlphaFoldDB" id="A0A0F9F8L7"/>
<sequence>ISPSVAGSGFAGGVTDFLVTQGNSLLGDIGLSASFLAANAGIIGTGIGGAIGLTLNEALNQGIPGLDEELQDKFGAEQTEFLKQNARDAQLEDIFQGLVGPEGTLENPFLREGSTTERNQEAVDAFGGTVARGLRRQDTALGLNATQSQFDEIFRNPNLGQNILGEERGIQQENFTNTLGQTFTGDAFGDIDDDIINSIIEERQGPAQQQISNFEARGNLNPLGGQTANQFIQRQIPTASDRLREIGSGVQQTNQAGVNDIRDRAQQGIGAFNLGDDLFNQEPFNVERSSLISERQGSLRDDLFSSLGSEPLFNVSGALQEAGRAQGVVSGAPNAALLDAIAARETGGGTVRRRGLGSRGSGTF</sequence>
<comment type="caution">
    <text evidence="1">The sequence shown here is derived from an EMBL/GenBank/DDBJ whole genome shotgun (WGS) entry which is preliminary data.</text>
</comment>
<gene>
    <name evidence="1" type="ORF">LCGC14_2335560</name>
</gene>
<feature type="non-terminal residue" evidence="1">
    <location>
        <position position="1"/>
    </location>
</feature>
<name>A0A0F9F8L7_9ZZZZ</name>
<organism evidence="1">
    <name type="scientific">marine sediment metagenome</name>
    <dbReference type="NCBI Taxonomy" id="412755"/>
    <lineage>
        <taxon>unclassified sequences</taxon>
        <taxon>metagenomes</taxon>
        <taxon>ecological metagenomes</taxon>
    </lineage>
</organism>
<proteinExistence type="predicted"/>
<evidence type="ECO:0000313" key="1">
    <source>
        <dbReference type="EMBL" id="KKL47437.1"/>
    </source>
</evidence>
<accession>A0A0F9F8L7</accession>
<dbReference type="EMBL" id="LAZR01033666">
    <property type="protein sequence ID" value="KKL47437.1"/>
    <property type="molecule type" value="Genomic_DNA"/>
</dbReference>
<protein>
    <submittedName>
        <fullName evidence="1">Uncharacterized protein</fullName>
    </submittedName>
</protein>